<sequence length="113" mass="12818">MGLLLFRVTSQLAYPEFCEAAPKLASPDPPDIPSYSLYAAPLRHICTSRPFFTLPQNHGYACTLQLDEPSCACCVGHRVWLYRRELDLQGQEMGMHRQRKPCLLDSACFVFLP</sequence>
<gene>
    <name evidence="1" type="ORF">BCV70DRAFT_102923</name>
</gene>
<keyword evidence="2" id="KW-1185">Reference proteome</keyword>
<reference evidence="1 2" key="1">
    <citation type="journal article" date="2018" name="Mol. Biol. Evol.">
        <title>Broad Genomic Sampling Reveals a Smut Pathogenic Ancestry of the Fungal Clade Ustilaginomycotina.</title>
        <authorList>
            <person name="Kijpornyongpan T."/>
            <person name="Mondo S.J."/>
            <person name="Barry K."/>
            <person name="Sandor L."/>
            <person name="Lee J."/>
            <person name="Lipzen A."/>
            <person name="Pangilinan J."/>
            <person name="LaButti K."/>
            <person name="Hainaut M."/>
            <person name="Henrissat B."/>
            <person name="Grigoriev I.V."/>
            <person name="Spatafora J.W."/>
            <person name="Aime M.C."/>
        </authorList>
    </citation>
    <scope>NUCLEOTIDE SEQUENCE [LARGE SCALE GENOMIC DNA]</scope>
    <source>
        <strain evidence="1 2">MCA 3645</strain>
    </source>
</reference>
<evidence type="ECO:0000313" key="1">
    <source>
        <dbReference type="EMBL" id="PWY99945.1"/>
    </source>
</evidence>
<dbReference type="InParanoid" id="A0A317XNV1"/>
<organism evidence="1 2">
    <name type="scientific">Testicularia cyperi</name>
    <dbReference type="NCBI Taxonomy" id="1882483"/>
    <lineage>
        <taxon>Eukaryota</taxon>
        <taxon>Fungi</taxon>
        <taxon>Dikarya</taxon>
        <taxon>Basidiomycota</taxon>
        <taxon>Ustilaginomycotina</taxon>
        <taxon>Ustilaginomycetes</taxon>
        <taxon>Ustilaginales</taxon>
        <taxon>Anthracoideaceae</taxon>
        <taxon>Testicularia</taxon>
    </lineage>
</organism>
<protein>
    <submittedName>
        <fullName evidence="1">Uncharacterized protein</fullName>
    </submittedName>
</protein>
<proteinExistence type="predicted"/>
<evidence type="ECO:0000313" key="2">
    <source>
        <dbReference type="Proteomes" id="UP000246740"/>
    </source>
</evidence>
<dbReference type="EMBL" id="KZ819193">
    <property type="protein sequence ID" value="PWY99945.1"/>
    <property type="molecule type" value="Genomic_DNA"/>
</dbReference>
<dbReference type="AlphaFoldDB" id="A0A317XNV1"/>
<accession>A0A317XNV1</accession>
<dbReference type="Proteomes" id="UP000246740">
    <property type="component" value="Unassembled WGS sequence"/>
</dbReference>
<name>A0A317XNV1_9BASI</name>